<evidence type="ECO:0000256" key="2">
    <source>
        <dbReference type="ARBA" id="ARBA00022475"/>
    </source>
</evidence>
<feature type="transmembrane region" description="Helical" evidence="6">
    <location>
        <begin position="431"/>
        <end position="452"/>
    </location>
</feature>
<keyword evidence="4 6" id="KW-1133">Transmembrane helix</keyword>
<keyword evidence="10" id="KW-1185">Reference proteome</keyword>
<feature type="domain" description="ABC3 transporter permease C-terminal" evidence="7">
    <location>
        <begin position="297"/>
        <end position="407"/>
    </location>
</feature>
<evidence type="ECO:0000256" key="4">
    <source>
        <dbReference type="ARBA" id="ARBA00022989"/>
    </source>
</evidence>
<dbReference type="InterPro" id="IPR050250">
    <property type="entry name" value="Macrolide_Exporter_MacB"/>
</dbReference>
<evidence type="ECO:0000313" key="10">
    <source>
        <dbReference type="Proteomes" id="UP001238603"/>
    </source>
</evidence>
<keyword evidence="2" id="KW-1003">Cell membrane</keyword>
<feature type="transmembrane region" description="Helical" evidence="6">
    <location>
        <begin position="21"/>
        <end position="42"/>
    </location>
</feature>
<evidence type="ECO:0000259" key="7">
    <source>
        <dbReference type="Pfam" id="PF02687"/>
    </source>
</evidence>
<feature type="transmembrane region" description="Helical" evidence="6">
    <location>
        <begin position="770"/>
        <end position="789"/>
    </location>
</feature>
<dbReference type="RefSeq" id="WP_285981600.1">
    <property type="nucleotide sequence ID" value="NZ_JASVDS010000002.1"/>
</dbReference>
<evidence type="ECO:0000256" key="3">
    <source>
        <dbReference type="ARBA" id="ARBA00022692"/>
    </source>
</evidence>
<dbReference type="PANTHER" id="PTHR30572:SF18">
    <property type="entry name" value="ABC-TYPE MACROLIDE FAMILY EXPORT SYSTEM PERMEASE COMPONENT 2"/>
    <property type="match status" value="1"/>
</dbReference>
<evidence type="ECO:0000313" key="9">
    <source>
        <dbReference type="EMBL" id="MDL5031469.1"/>
    </source>
</evidence>
<keyword evidence="3 6" id="KW-0812">Transmembrane</keyword>
<dbReference type="Pfam" id="PF02687">
    <property type="entry name" value="FtsX"/>
    <property type="match status" value="2"/>
</dbReference>
<proteinExistence type="predicted"/>
<dbReference type="Pfam" id="PF12704">
    <property type="entry name" value="MacB_PCD"/>
    <property type="match status" value="1"/>
</dbReference>
<name>A0ABT7LF40_9BURK</name>
<reference evidence="9 10" key="1">
    <citation type="submission" date="2023-06" db="EMBL/GenBank/DDBJ databases">
        <title>Pelomonas sp. APW6 16S ribosomal RNA gene genome sequencing and assembly.</title>
        <authorList>
            <person name="Woo H."/>
        </authorList>
    </citation>
    <scope>NUCLEOTIDE SEQUENCE [LARGE SCALE GENOMIC DNA]</scope>
    <source>
        <strain evidence="9 10">APW6</strain>
    </source>
</reference>
<evidence type="ECO:0000256" key="6">
    <source>
        <dbReference type="SAM" id="Phobius"/>
    </source>
</evidence>
<feature type="transmembrane region" description="Helical" evidence="6">
    <location>
        <begin position="289"/>
        <end position="314"/>
    </location>
</feature>
<feature type="transmembrane region" description="Helical" evidence="6">
    <location>
        <begin position="335"/>
        <end position="362"/>
    </location>
</feature>
<dbReference type="EMBL" id="JASVDS010000002">
    <property type="protein sequence ID" value="MDL5031469.1"/>
    <property type="molecule type" value="Genomic_DNA"/>
</dbReference>
<keyword evidence="5 6" id="KW-0472">Membrane</keyword>
<feature type="domain" description="ABC3 transporter permease C-terminal" evidence="7">
    <location>
        <begin position="689"/>
        <end position="789"/>
    </location>
</feature>
<feature type="transmembrane region" description="Helical" evidence="6">
    <location>
        <begin position="736"/>
        <end position="758"/>
    </location>
</feature>
<comment type="caution">
    <text evidence="9">The sequence shown here is derived from an EMBL/GenBank/DDBJ whole genome shotgun (WGS) entry which is preliminary data.</text>
</comment>
<organism evidence="9 10">
    <name type="scientific">Roseateles subflavus</name>
    <dbReference type="NCBI Taxonomy" id="3053353"/>
    <lineage>
        <taxon>Bacteria</taxon>
        <taxon>Pseudomonadati</taxon>
        <taxon>Pseudomonadota</taxon>
        <taxon>Betaproteobacteria</taxon>
        <taxon>Burkholderiales</taxon>
        <taxon>Sphaerotilaceae</taxon>
        <taxon>Roseateles</taxon>
    </lineage>
</organism>
<evidence type="ECO:0000256" key="1">
    <source>
        <dbReference type="ARBA" id="ARBA00004651"/>
    </source>
</evidence>
<dbReference type="Proteomes" id="UP001238603">
    <property type="component" value="Unassembled WGS sequence"/>
</dbReference>
<protein>
    <submittedName>
        <fullName evidence="9">ABC transporter permease</fullName>
    </submittedName>
</protein>
<sequence>MRFPDLRVARRQMAAAPLHTLASLGGLALAVAACLLLATLILERLLPDATLQDPERIVLIDFKGNMPGRQEDWFLRTPFAFHGELKRAGAPLTDVGRYLEAERTLRRAGPSVEDEGRPVRTAALDAELASLFALQSLRGDARQALARPDQLVVTADVARRLFGRVDVLGEALTLGTHTLHVGAVIRTPTARHPVQAEVLLNFDSPAAGLSEDLKTAWFWVSGQVWGRLAPGVSAAQAGAVAQGLLDHSPVIKELPPDWVAGGRKAGFMRALPLSERGFEGRLGQQQRQVLAALLGAGLLLGLLALVNAVNLGGVRMLQRQREIAIRQSLGAGPGGLLGLALAEAGLQALIAVGLGWLMAWLLAPWMAGQLELPQPDVLSGPGLLLCAGLFVLITLVVAAYPAWLCRRLRCAEALQGRLGGEGRSGRWLRRLFGALQFGCALLVVAMALLVWAQNRHVLARDLGYELPGLHALTLPAGTTRTKLEAFQQALRALPGVRGSSWAQWIPGSGRMEQEALIERLERQVTLRRQIVDGDFLDLYRVRLLAGQVGRPSTAEPRLVIDADAARALGWTRPEEAVGQTVQDQLRGLDQARKHSRIVAVVEHLALESTREPRLPQGFLLQDPPESGTPADGPGVLLLRSSPAFDAAQVHALWRRQFPSAPLRLERLEEALLEPYTQDLRLGHLVALCAGLALAIAGFGMYALAAHLVQRHAREIVLRKLHGASTWQSLRRLGRELALLLLAGALIGLPLSWLLGRIYLGGFADQAALGVWPQGIALGGLLAVALLASLRHGLKAVALRPIAVLQD</sequence>
<feature type="transmembrane region" description="Helical" evidence="6">
    <location>
        <begin position="684"/>
        <end position="708"/>
    </location>
</feature>
<accession>A0ABT7LF40</accession>
<comment type="subcellular location">
    <subcellularLocation>
        <location evidence="1">Cell membrane</location>
        <topology evidence="1">Multi-pass membrane protein</topology>
    </subcellularLocation>
</comment>
<dbReference type="PANTHER" id="PTHR30572">
    <property type="entry name" value="MEMBRANE COMPONENT OF TRANSPORTER-RELATED"/>
    <property type="match status" value="1"/>
</dbReference>
<dbReference type="PROSITE" id="PS51257">
    <property type="entry name" value="PROKAR_LIPOPROTEIN"/>
    <property type="match status" value="1"/>
</dbReference>
<gene>
    <name evidence="9" type="ORF">QRD43_06070</name>
</gene>
<feature type="transmembrane region" description="Helical" evidence="6">
    <location>
        <begin position="382"/>
        <end position="403"/>
    </location>
</feature>
<dbReference type="InterPro" id="IPR003838">
    <property type="entry name" value="ABC3_permease_C"/>
</dbReference>
<evidence type="ECO:0000259" key="8">
    <source>
        <dbReference type="Pfam" id="PF12704"/>
    </source>
</evidence>
<dbReference type="InterPro" id="IPR025857">
    <property type="entry name" value="MacB_PCD"/>
</dbReference>
<evidence type="ECO:0000256" key="5">
    <source>
        <dbReference type="ARBA" id="ARBA00023136"/>
    </source>
</evidence>
<feature type="domain" description="MacB-like periplasmic core" evidence="8">
    <location>
        <begin position="20"/>
        <end position="239"/>
    </location>
</feature>